<keyword evidence="8" id="KW-1185">Reference proteome</keyword>
<reference evidence="7" key="1">
    <citation type="submission" date="2022-12" db="EMBL/GenBank/DDBJ databases">
        <title>Marinomonas 15G1-11 sp. nov, isolated from marine algae.</title>
        <authorList>
            <person name="Butt M."/>
            <person name="Choi D.G."/>
            <person name="Kim J.M."/>
            <person name="Lee J.K."/>
            <person name="Baek J.H."/>
            <person name="Jeon C.O."/>
        </authorList>
    </citation>
    <scope>NUCLEOTIDE SEQUENCE</scope>
    <source>
        <strain evidence="7">15G1-11</strain>
    </source>
</reference>
<evidence type="ECO:0000256" key="1">
    <source>
        <dbReference type="ARBA" id="ARBA00004651"/>
    </source>
</evidence>
<evidence type="ECO:0000256" key="4">
    <source>
        <dbReference type="ARBA" id="ARBA00022989"/>
    </source>
</evidence>
<name>A0ABT4JQN7_9GAMM</name>
<evidence type="ECO:0000256" key="2">
    <source>
        <dbReference type="ARBA" id="ARBA00022475"/>
    </source>
</evidence>
<protein>
    <submittedName>
        <fullName evidence="7">LysE family translocator</fullName>
    </submittedName>
</protein>
<gene>
    <name evidence="7" type="ORF">O1D97_03225</name>
</gene>
<keyword evidence="5 6" id="KW-0472">Membrane</keyword>
<comment type="caution">
    <text evidence="7">The sequence shown here is derived from an EMBL/GenBank/DDBJ whole genome shotgun (WGS) entry which is preliminary data.</text>
</comment>
<keyword evidence="4 6" id="KW-1133">Transmembrane helix</keyword>
<evidence type="ECO:0000313" key="7">
    <source>
        <dbReference type="EMBL" id="MCZ2720680.1"/>
    </source>
</evidence>
<feature type="transmembrane region" description="Helical" evidence="6">
    <location>
        <begin position="44"/>
        <end position="65"/>
    </location>
</feature>
<dbReference type="Pfam" id="PF01810">
    <property type="entry name" value="LysE"/>
    <property type="match status" value="1"/>
</dbReference>
<comment type="subcellular location">
    <subcellularLocation>
        <location evidence="1">Cell membrane</location>
        <topology evidence="1">Multi-pass membrane protein</topology>
    </subcellularLocation>
</comment>
<dbReference type="PANTHER" id="PTHR30086">
    <property type="entry name" value="ARGININE EXPORTER PROTEIN ARGO"/>
    <property type="match status" value="1"/>
</dbReference>
<dbReference type="PANTHER" id="PTHR30086:SF20">
    <property type="entry name" value="ARGININE EXPORTER PROTEIN ARGO-RELATED"/>
    <property type="match status" value="1"/>
</dbReference>
<evidence type="ECO:0000256" key="5">
    <source>
        <dbReference type="ARBA" id="ARBA00023136"/>
    </source>
</evidence>
<keyword evidence="2" id="KW-1003">Cell membrane</keyword>
<evidence type="ECO:0000313" key="8">
    <source>
        <dbReference type="Proteomes" id="UP001149719"/>
    </source>
</evidence>
<sequence length="202" mass="22087">MEWTFLLSVALFAFVTSVTPGPNNIMLLASGAQFGFMRTVPHIVGILLGVAMLLVSVLTGLGVMFNTFPILYDILKWLGAAYLLWLSYKITFASVKDDTDKKELAPTTPFSWWQAALFQFVNPKAWMMTIGCVSTFSMEGDAYIASAIWIVVLFASLGLPAICLWAGLGVSIGRLLTNPKRKRLFNYVMGGATASTLLMVIA</sequence>
<evidence type="ECO:0000256" key="6">
    <source>
        <dbReference type="SAM" id="Phobius"/>
    </source>
</evidence>
<dbReference type="Proteomes" id="UP001149719">
    <property type="component" value="Unassembled WGS sequence"/>
</dbReference>
<keyword evidence="3 6" id="KW-0812">Transmembrane</keyword>
<feature type="transmembrane region" description="Helical" evidence="6">
    <location>
        <begin position="77"/>
        <end position="95"/>
    </location>
</feature>
<proteinExistence type="predicted"/>
<accession>A0ABT4JQN7</accession>
<organism evidence="7 8">
    <name type="scientific">Marinomonas phaeophyticola</name>
    <dbReference type="NCBI Taxonomy" id="3004091"/>
    <lineage>
        <taxon>Bacteria</taxon>
        <taxon>Pseudomonadati</taxon>
        <taxon>Pseudomonadota</taxon>
        <taxon>Gammaproteobacteria</taxon>
        <taxon>Oceanospirillales</taxon>
        <taxon>Oceanospirillaceae</taxon>
        <taxon>Marinomonas</taxon>
    </lineage>
</organism>
<dbReference type="InterPro" id="IPR001123">
    <property type="entry name" value="LeuE-type"/>
</dbReference>
<feature type="transmembrane region" description="Helical" evidence="6">
    <location>
        <begin position="143"/>
        <end position="172"/>
    </location>
</feature>
<dbReference type="RefSeq" id="WP_269122766.1">
    <property type="nucleotide sequence ID" value="NZ_JAPUBN010000010.1"/>
</dbReference>
<evidence type="ECO:0000256" key="3">
    <source>
        <dbReference type="ARBA" id="ARBA00022692"/>
    </source>
</evidence>
<feature type="transmembrane region" description="Helical" evidence="6">
    <location>
        <begin position="184"/>
        <end position="201"/>
    </location>
</feature>
<dbReference type="EMBL" id="JAPUBN010000010">
    <property type="protein sequence ID" value="MCZ2720680.1"/>
    <property type="molecule type" value="Genomic_DNA"/>
</dbReference>